<dbReference type="SUPFAM" id="SSF50129">
    <property type="entry name" value="GroES-like"/>
    <property type="match status" value="1"/>
</dbReference>
<protein>
    <submittedName>
        <fullName evidence="4">NADPH:quinone reductase</fullName>
    </submittedName>
</protein>
<dbReference type="InterPro" id="IPR013154">
    <property type="entry name" value="ADH-like_N"/>
</dbReference>
<dbReference type="GO" id="GO:0070402">
    <property type="term" value="F:NADPH binding"/>
    <property type="evidence" value="ECO:0007669"/>
    <property type="project" value="TreeGrafter"/>
</dbReference>
<dbReference type="Proteomes" id="UP000198282">
    <property type="component" value="Unassembled WGS sequence"/>
</dbReference>
<dbReference type="GO" id="GO:0016651">
    <property type="term" value="F:oxidoreductase activity, acting on NAD(P)H"/>
    <property type="evidence" value="ECO:0007669"/>
    <property type="project" value="TreeGrafter"/>
</dbReference>
<dbReference type="InterPro" id="IPR036291">
    <property type="entry name" value="NAD(P)-bd_dom_sf"/>
</dbReference>
<dbReference type="CDD" id="cd08268">
    <property type="entry name" value="MDR2"/>
    <property type="match status" value="1"/>
</dbReference>
<dbReference type="Pfam" id="PF00107">
    <property type="entry name" value="ADH_zinc_N"/>
    <property type="match status" value="1"/>
</dbReference>
<dbReference type="InterPro" id="IPR011032">
    <property type="entry name" value="GroES-like_sf"/>
</dbReference>
<dbReference type="SMART" id="SM00829">
    <property type="entry name" value="PKS_ER"/>
    <property type="match status" value="1"/>
</dbReference>
<evidence type="ECO:0000259" key="3">
    <source>
        <dbReference type="SMART" id="SM00829"/>
    </source>
</evidence>
<organism evidence="4 5">
    <name type="scientific">Streptosporangium subroseum</name>
    <dbReference type="NCBI Taxonomy" id="106412"/>
    <lineage>
        <taxon>Bacteria</taxon>
        <taxon>Bacillati</taxon>
        <taxon>Actinomycetota</taxon>
        <taxon>Actinomycetes</taxon>
        <taxon>Streptosporangiales</taxon>
        <taxon>Streptosporangiaceae</taxon>
        <taxon>Streptosporangium</taxon>
    </lineage>
</organism>
<dbReference type="EMBL" id="FZOD01000005">
    <property type="protein sequence ID" value="SNS15164.1"/>
    <property type="molecule type" value="Genomic_DNA"/>
</dbReference>
<accession>A0A239C6V4</accession>
<dbReference type="AlphaFoldDB" id="A0A239C6V4"/>
<dbReference type="SUPFAM" id="SSF51735">
    <property type="entry name" value="NAD(P)-binding Rossmann-fold domains"/>
    <property type="match status" value="1"/>
</dbReference>
<evidence type="ECO:0000256" key="2">
    <source>
        <dbReference type="ARBA" id="ARBA00023002"/>
    </source>
</evidence>
<name>A0A239C6V4_9ACTN</name>
<keyword evidence="2" id="KW-0560">Oxidoreductase</keyword>
<dbReference type="PANTHER" id="PTHR48106">
    <property type="entry name" value="QUINONE OXIDOREDUCTASE PIG3-RELATED"/>
    <property type="match status" value="1"/>
</dbReference>
<dbReference type="PANTHER" id="PTHR48106:SF5">
    <property type="entry name" value="ZINC-CONTAINING ALCOHOL DEHYDROGENASE"/>
    <property type="match status" value="1"/>
</dbReference>
<dbReference type="InterPro" id="IPR020843">
    <property type="entry name" value="ER"/>
</dbReference>
<evidence type="ECO:0000256" key="1">
    <source>
        <dbReference type="ARBA" id="ARBA00022857"/>
    </source>
</evidence>
<proteinExistence type="predicted"/>
<dbReference type="InterPro" id="IPR013149">
    <property type="entry name" value="ADH-like_C"/>
</dbReference>
<dbReference type="Gene3D" id="3.40.50.720">
    <property type="entry name" value="NAD(P)-binding Rossmann-like Domain"/>
    <property type="match status" value="1"/>
</dbReference>
<dbReference type="RefSeq" id="WP_089206299.1">
    <property type="nucleotide sequence ID" value="NZ_FZOD01000005.1"/>
</dbReference>
<reference evidence="4 5" key="1">
    <citation type="submission" date="2017-06" db="EMBL/GenBank/DDBJ databases">
        <authorList>
            <person name="Kim H.J."/>
            <person name="Triplett B.A."/>
        </authorList>
    </citation>
    <scope>NUCLEOTIDE SEQUENCE [LARGE SCALE GENOMIC DNA]</scope>
    <source>
        <strain evidence="4 5">CGMCC 4.2132</strain>
    </source>
</reference>
<dbReference type="Pfam" id="PF08240">
    <property type="entry name" value="ADH_N"/>
    <property type="match status" value="1"/>
</dbReference>
<keyword evidence="5" id="KW-1185">Reference proteome</keyword>
<dbReference type="Gene3D" id="3.90.180.10">
    <property type="entry name" value="Medium-chain alcohol dehydrogenases, catalytic domain"/>
    <property type="match status" value="1"/>
</dbReference>
<evidence type="ECO:0000313" key="5">
    <source>
        <dbReference type="Proteomes" id="UP000198282"/>
    </source>
</evidence>
<feature type="domain" description="Enoyl reductase (ER)" evidence="3">
    <location>
        <begin position="11"/>
        <end position="324"/>
    </location>
</feature>
<dbReference type="OrthoDB" id="9792162at2"/>
<gene>
    <name evidence="4" type="ORF">SAMN05216276_10057</name>
</gene>
<sequence length="328" mass="34443">MAVHVQFDTLGDPEVLTLREVEVGEPGVGELRIRVEAIGLNRAEVMFRRGHYFYQPNFPSGLGYEAAGVVEAIGADAGDFAVGDTVSVVPAFDLTDYGTYGDHVLVPAAATVHRPAEVDPVTSAAVWMAYVTSYGGFVADGGVRPGDAVLITAATGGAGLAAIQVANRIGAVSIATTRSRGKKQRLLDAGAAHVVVTDEEDLAERVKEITGGRGVRTAFDPIGGPGAATIAATVAPGGNLVIYGMLDPRPMPDPQGFPELNVGSFLIFDVAKDPEWLSRAVTFVNDGLTAGAFTPVIDRTFDLTEIVEAHRYMESNAQVGKIVVTVRH</sequence>
<keyword evidence="1" id="KW-0521">NADP</keyword>
<evidence type="ECO:0000313" key="4">
    <source>
        <dbReference type="EMBL" id="SNS15164.1"/>
    </source>
</evidence>